<dbReference type="Proteomes" id="UP000237881">
    <property type="component" value="Unassembled WGS sequence"/>
</dbReference>
<dbReference type="Proteomes" id="UP000239698">
    <property type="component" value="Unassembled WGS sequence"/>
</dbReference>
<feature type="transmembrane region" description="Helical" evidence="1">
    <location>
        <begin position="113"/>
        <end position="133"/>
    </location>
</feature>
<protein>
    <recommendedName>
        <fullName evidence="6">ABC transporter permease</fullName>
    </recommendedName>
</protein>
<keyword evidence="1" id="KW-0812">Transmembrane</keyword>
<dbReference type="KEGG" id="rry:C1O28_11000"/>
<evidence type="ECO:0000313" key="2">
    <source>
        <dbReference type="EMBL" id="PPF11016.1"/>
    </source>
</evidence>
<proteinExistence type="predicted"/>
<dbReference type="EMBL" id="PSUL01000037">
    <property type="protein sequence ID" value="PPF11016.1"/>
    <property type="molecule type" value="Genomic_DNA"/>
</dbReference>
<feature type="transmembrane region" description="Helical" evidence="1">
    <location>
        <begin position="72"/>
        <end position="101"/>
    </location>
</feature>
<dbReference type="AlphaFoldDB" id="A0ABD6W5R4"/>
<feature type="transmembrane region" description="Helical" evidence="1">
    <location>
        <begin position="140"/>
        <end position="159"/>
    </location>
</feature>
<reference evidence="4 5" key="1">
    <citation type="submission" date="2018-02" db="EMBL/GenBank/DDBJ databases">
        <title>Bacteriophage NCPPB3778 and a type I-E CRISPR drive the evolution of the US Biological Select Agent, Rathayibacter toxicus.</title>
        <authorList>
            <person name="Davis E.W.II."/>
            <person name="Tabima J.F."/>
            <person name="Weisberg A.J."/>
            <person name="Lopes L.D."/>
            <person name="Wiseman M.S."/>
            <person name="Wiseman M.S."/>
            <person name="Pupko T."/>
            <person name="Belcher M.S."/>
            <person name="Sechler A.J."/>
            <person name="Tancos M.A."/>
            <person name="Schroeder B.K."/>
            <person name="Murray T.D."/>
            <person name="Luster D.G."/>
            <person name="Schneider W.L."/>
            <person name="Rogers E."/>
            <person name="Andreote F.D."/>
            <person name="Grunwald N.J."/>
            <person name="Putnam M.L."/>
            <person name="Chang J.H."/>
        </authorList>
    </citation>
    <scope>NUCLEOTIDE SEQUENCE [LARGE SCALE GENOMIC DNA]</scope>
    <source>
        <strain evidence="3 5">AY1D6</strain>
        <strain evidence="2 4">AY1I9</strain>
    </source>
</reference>
<comment type="caution">
    <text evidence="2">The sequence shown here is derived from an EMBL/GenBank/DDBJ whole genome shotgun (WGS) entry which is preliminary data.</text>
</comment>
<keyword evidence="1" id="KW-0472">Membrane</keyword>
<feature type="transmembrane region" description="Helical" evidence="1">
    <location>
        <begin position="190"/>
        <end position="208"/>
    </location>
</feature>
<evidence type="ECO:0000313" key="5">
    <source>
        <dbReference type="Proteomes" id="UP000239698"/>
    </source>
</evidence>
<keyword evidence="1" id="KW-1133">Transmembrane helix</keyword>
<organism evidence="2 4">
    <name type="scientific">Rathayibacter rathayi</name>
    <name type="common">Corynebacterium rathayi</name>
    <dbReference type="NCBI Taxonomy" id="33887"/>
    <lineage>
        <taxon>Bacteria</taxon>
        <taxon>Bacillati</taxon>
        <taxon>Actinomycetota</taxon>
        <taxon>Actinomycetes</taxon>
        <taxon>Micrococcales</taxon>
        <taxon>Microbacteriaceae</taxon>
        <taxon>Rathayibacter</taxon>
    </lineage>
</organism>
<evidence type="ECO:0000313" key="3">
    <source>
        <dbReference type="EMBL" id="PPH74081.1"/>
    </source>
</evidence>
<sequence length="214" mass="22504">MFAALLGMSVIFVLPEKLSEAPRGVIEALFAGLRTTVVTNGVLLSSIYGSFRLTSELNSGVLARQLMYSKRITLYFSRAMFAIVGGMAIGAIGCAVGQVAYSLVASMWNLDLALVWTAGLLGLLSAAWGFGLGAVIGNHFVALFVVPVTLAIAIPLASLTKDVARLTPFGGQLALVDEASGTWLAPHNGLMIAIVWVVGMLIAGYLATERRDVS</sequence>
<name>A0ABD6W5R4_RATRA</name>
<evidence type="ECO:0008006" key="6">
    <source>
        <dbReference type="Google" id="ProtNLM"/>
    </source>
</evidence>
<gene>
    <name evidence="2" type="ORF">C5C04_12640</name>
    <name evidence="3" type="ORF">C5C40_13475</name>
</gene>
<evidence type="ECO:0000313" key="4">
    <source>
        <dbReference type="Proteomes" id="UP000237881"/>
    </source>
</evidence>
<evidence type="ECO:0000256" key="1">
    <source>
        <dbReference type="SAM" id="Phobius"/>
    </source>
</evidence>
<dbReference type="EMBL" id="PSVT01000039">
    <property type="protein sequence ID" value="PPH74081.1"/>
    <property type="molecule type" value="Genomic_DNA"/>
</dbReference>
<keyword evidence="5" id="KW-1185">Reference proteome</keyword>
<accession>A0ABD6W5R4</accession>